<dbReference type="OrthoDB" id="5568646at2"/>
<dbReference type="NCBIfam" id="TIGR02532">
    <property type="entry name" value="IV_pilin_GFxxxE"/>
    <property type="match status" value="1"/>
</dbReference>
<protein>
    <recommendedName>
        <fullName evidence="4">Type II secretion system protein J</fullName>
    </recommendedName>
</protein>
<keyword evidence="1" id="KW-1133">Transmembrane helix</keyword>
<name>A0A2U3QFC3_9BACT</name>
<evidence type="ECO:0000256" key="1">
    <source>
        <dbReference type="SAM" id="Phobius"/>
    </source>
</evidence>
<evidence type="ECO:0000313" key="3">
    <source>
        <dbReference type="Proteomes" id="UP000245125"/>
    </source>
</evidence>
<dbReference type="SUPFAM" id="SSF54523">
    <property type="entry name" value="Pili subunits"/>
    <property type="match status" value="1"/>
</dbReference>
<dbReference type="Proteomes" id="UP000245125">
    <property type="component" value="Unassembled WGS sequence"/>
</dbReference>
<dbReference type="Gene3D" id="3.30.700.10">
    <property type="entry name" value="Glycoprotein, Type 4 Pilin"/>
    <property type="match status" value="1"/>
</dbReference>
<evidence type="ECO:0000313" key="2">
    <source>
        <dbReference type="EMBL" id="SPQ00132.1"/>
    </source>
</evidence>
<dbReference type="Pfam" id="PF07963">
    <property type="entry name" value="N_methyl"/>
    <property type="match status" value="1"/>
</dbReference>
<sequence>MINNTQCFAFCYRSSSLRRDSCGFTLLELMISIAMLGIIVVIVAGALKLGVQSVEKGERRIEALERIRTSLNTVEAQIQSLTGLTYDDNGEKKSYFKADRDSLQFSTNYSIWGGQKGNTVVSYTVGTDNNGKQSMKASETIVGMSNARETWLMGSFDKIYFEYFSKGPTDEKGSWTDNWTDDVNIPEKIKLHLVSGQNDFALIIPIRIAASLNKNAASALGAGTPVPALLNPKK</sequence>
<gene>
    <name evidence="2" type="ORF">NBG4_180008</name>
</gene>
<keyword evidence="3" id="KW-1185">Reference proteome</keyword>
<dbReference type="EMBL" id="OUUY01000062">
    <property type="protein sequence ID" value="SPQ00132.1"/>
    <property type="molecule type" value="Genomic_DNA"/>
</dbReference>
<keyword evidence="1" id="KW-0812">Transmembrane</keyword>
<evidence type="ECO:0008006" key="4">
    <source>
        <dbReference type="Google" id="ProtNLM"/>
    </source>
</evidence>
<proteinExistence type="predicted"/>
<feature type="transmembrane region" description="Helical" evidence="1">
    <location>
        <begin position="29"/>
        <end position="51"/>
    </location>
</feature>
<dbReference type="InterPro" id="IPR012902">
    <property type="entry name" value="N_methyl_site"/>
</dbReference>
<dbReference type="InterPro" id="IPR045584">
    <property type="entry name" value="Pilin-like"/>
</dbReference>
<reference evidence="3" key="1">
    <citation type="submission" date="2018-03" db="EMBL/GenBank/DDBJ databases">
        <authorList>
            <person name="Zecchin S."/>
        </authorList>
    </citation>
    <scope>NUCLEOTIDE SEQUENCE [LARGE SCALE GENOMIC DNA]</scope>
</reference>
<accession>A0A2U3QFC3</accession>
<keyword evidence="1" id="KW-0472">Membrane</keyword>
<dbReference type="AlphaFoldDB" id="A0A2U3QFC3"/>
<organism evidence="2 3">
    <name type="scientific">Candidatus Sulfobium mesophilum</name>
    <dbReference type="NCBI Taxonomy" id="2016548"/>
    <lineage>
        <taxon>Bacteria</taxon>
        <taxon>Pseudomonadati</taxon>
        <taxon>Nitrospirota</taxon>
        <taxon>Nitrospiria</taxon>
        <taxon>Nitrospirales</taxon>
        <taxon>Nitrospiraceae</taxon>
        <taxon>Candidatus Sulfobium</taxon>
    </lineage>
</organism>